<evidence type="ECO:0000259" key="4">
    <source>
        <dbReference type="PROSITE" id="PS50893"/>
    </source>
</evidence>
<dbReference type="SUPFAM" id="SSF52540">
    <property type="entry name" value="P-loop containing nucleoside triphosphate hydrolases"/>
    <property type="match status" value="1"/>
</dbReference>
<dbReference type="GO" id="GO:0016887">
    <property type="term" value="F:ATP hydrolysis activity"/>
    <property type="evidence" value="ECO:0007669"/>
    <property type="project" value="InterPro"/>
</dbReference>
<organism evidence="5 6">
    <name type="scientific">Roseiterribacter gracilis</name>
    <dbReference type="NCBI Taxonomy" id="2812848"/>
    <lineage>
        <taxon>Bacteria</taxon>
        <taxon>Pseudomonadati</taxon>
        <taxon>Pseudomonadota</taxon>
        <taxon>Alphaproteobacteria</taxon>
        <taxon>Rhodospirillales</taxon>
        <taxon>Roseiterribacteraceae</taxon>
        <taxon>Roseiterribacter</taxon>
    </lineage>
</organism>
<evidence type="ECO:0000313" key="5">
    <source>
        <dbReference type="EMBL" id="GIL40065.1"/>
    </source>
</evidence>
<evidence type="ECO:0000256" key="2">
    <source>
        <dbReference type="ARBA" id="ARBA00022741"/>
    </source>
</evidence>
<dbReference type="InterPro" id="IPR017871">
    <property type="entry name" value="ABC_transporter-like_CS"/>
</dbReference>
<dbReference type="InterPro" id="IPR027417">
    <property type="entry name" value="P-loop_NTPase"/>
</dbReference>
<keyword evidence="2" id="KW-0547">Nucleotide-binding</keyword>
<keyword evidence="1" id="KW-0813">Transport</keyword>
<evidence type="ECO:0000313" key="6">
    <source>
        <dbReference type="Proteomes" id="UP000681075"/>
    </source>
</evidence>
<keyword evidence="3 5" id="KW-0067">ATP-binding</keyword>
<proteinExistence type="predicted"/>
<keyword evidence="6" id="KW-1185">Reference proteome</keyword>
<dbReference type="PROSITE" id="PS50893">
    <property type="entry name" value="ABC_TRANSPORTER_2"/>
    <property type="match status" value="1"/>
</dbReference>
<dbReference type="Gene3D" id="3.40.50.300">
    <property type="entry name" value="P-loop containing nucleotide triphosphate hydrolases"/>
    <property type="match status" value="1"/>
</dbReference>
<dbReference type="InterPro" id="IPR050086">
    <property type="entry name" value="MetN_ABC_transporter-like"/>
</dbReference>
<dbReference type="InterPro" id="IPR003593">
    <property type="entry name" value="AAA+_ATPase"/>
</dbReference>
<dbReference type="RefSeq" id="WP_420243173.1">
    <property type="nucleotide sequence ID" value="NZ_BOPV01000001.1"/>
</dbReference>
<name>A0A8S8XG26_9PROT</name>
<dbReference type="GO" id="GO:0005524">
    <property type="term" value="F:ATP binding"/>
    <property type="evidence" value="ECO:0007669"/>
    <property type="project" value="UniProtKB-KW"/>
</dbReference>
<evidence type="ECO:0000256" key="3">
    <source>
        <dbReference type="ARBA" id="ARBA00022840"/>
    </source>
</evidence>
<dbReference type="EMBL" id="BOPV01000001">
    <property type="protein sequence ID" value="GIL40065.1"/>
    <property type="molecule type" value="Genomic_DNA"/>
</dbReference>
<comment type="caution">
    <text evidence="5">The sequence shown here is derived from an EMBL/GenBank/DDBJ whole genome shotgun (WGS) entry which is preliminary data.</text>
</comment>
<gene>
    <name evidence="5" type="primary">phnC</name>
    <name evidence="5" type="ORF">TMPK1_23020</name>
</gene>
<dbReference type="InterPro" id="IPR003439">
    <property type="entry name" value="ABC_transporter-like_ATP-bd"/>
</dbReference>
<accession>A0A8S8XG26</accession>
<dbReference type="Pfam" id="PF00005">
    <property type="entry name" value="ABC_tran"/>
    <property type="match status" value="1"/>
</dbReference>
<dbReference type="SMART" id="SM00382">
    <property type="entry name" value="AAA"/>
    <property type="match status" value="1"/>
</dbReference>
<feature type="domain" description="ABC transporter" evidence="4">
    <location>
        <begin position="2"/>
        <end position="235"/>
    </location>
</feature>
<protein>
    <submittedName>
        <fullName evidence="5">Phosphonates import ATP-binding protein PhnC</fullName>
    </submittedName>
</protein>
<dbReference type="Proteomes" id="UP000681075">
    <property type="component" value="Unassembled WGS sequence"/>
</dbReference>
<dbReference type="AlphaFoldDB" id="A0A8S8XG26"/>
<evidence type="ECO:0000256" key="1">
    <source>
        <dbReference type="ARBA" id="ARBA00022448"/>
    </source>
</evidence>
<dbReference type="PANTHER" id="PTHR43166">
    <property type="entry name" value="AMINO ACID IMPORT ATP-BINDING PROTEIN"/>
    <property type="match status" value="1"/>
</dbReference>
<sequence>MIVARNIAKTLSGRAVLRAASVTVKAGEVVALVGPSGSGKTTLLRCLARLLEPDAGTIELHGLDVTHLAGRKLYRARRDIGLVYQQFNLVRRLSALDNVLGGRLNEIPTWRVLTRNWPANDVAIAQAALARVGLATHAAQRADRLSGGQQQRVAIARALAQGSRVLLIDEPVSSLDPETAASILRLIRELASERGFAVLVTLHRPEDVVRVADRALRLQDGVLRDRLPLPAGRGLG</sequence>
<reference evidence="5" key="1">
    <citation type="submission" date="2021-02" db="EMBL/GenBank/DDBJ databases">
        <title>Genome sequence of Rhodospirillales sp. strain TMPK1 isolated from soil.</title>
        <authorList>
            <person name="Nakai R."/>
            <person name="Kusada H."/>
            <person name="Tamaki H."/>
        </authorList>
    </citation>
    <scope>NUCLEOTIDE SEQUENCE</scope>
    <source>
        <strain evidence="5">TMPK1</strain>
    </source>
</reference>
<dbReference type="PROSITE" id="PS00211">
    <property type="entry name" value="ABC_TRANSPORTER_1"/>
    <property type="match status" value="1"/>
</dbReference>